<reference evidence="2 3" key="1">
    <citation type="submission" date="2022-08" db="EMBL/GenBank/DDBJ databases">
        <title>Reclassification of Massilia species as members of the genera Telluria, Duganella, Pseudoduganella, Mokoshia gen. nov. and Zemynaea gen. nov. using orthogonal and non-orthogonal genome-based approaches.</title>
        <authorList>
            <person name="Bowman J.P."/>
        </authorList>
    </citation>
    <scope>NUCLEOTIDE SEQUENCE [LARGE SCALE GENOMIC DNA]</scope>
    <source>
        <strain evidence="2 3">JCM 31606</strain>
    </source>
</reference>
<accession>A0ABT2CZP1</accession>
<evidence type="ECO:0000313" key="2">
    <source>
        <dbReference type="EMBL" id="MCS0659444.1"/>
    </source>
</evidence>
<protein>
    <recommendedName>
        <fullName evidence="4">MASE1 domain-containing protein</fullName>
    </recommendedName>
</protein>
<feature type="transmembrane region" description="Helical" evidence="1">
    <location>
        <begin position="122"/>
        <end position="141"/>
    </location>
</feature>
<keyword evidence="1" id="KW-0812">Transmembrane</keyword>
<feature type="transmembrane region" description="Helical" evidence="1">
    <location>
        <begin position="6"/>
        <end position="28"/>
    </location>
</feature>
<evidence type="ECO:0008006" key="4">
    <source>
        <dbReference type="Google" id="ProtNLM"/>
    </source>
</evidence>
<dbReference type="EMBL" id="JANUGU010000005">
    <property type="protein sequence ID" value="MCS0659444.1"/>
    <property type="molecule type" value="Genomic_DNA"/>
</dbReference>
<gene>
    <name evidence="2" type="ORF">NX778_15345</name>
</gene>
<name>A0ABT2CZP1_9BURK</name>
<feature type="transmembrane region" description="Helical" evidence="1">
    <location>
        <begin position="147"/>
        <end position="169"/>
    </location>
</feature>
<proteinExistence type="predicted"/>
<feature type="transmembrane region" description="Helical" evidence="1">
    <location>
        <begin position="81"/>
        <end position="101"/>
    </location>
</feature>
<organism evidence="2 3">
    <name type="scientific">Massilia terrae</name>
    <dbReference type="NCBI Taxonomy" id="1811224"/>
    <lineage>
        <taxon>Bacteria</taxon>
        <taxon>Pseudomonadati</taxon>
        <taxon>Pseudomonadota</taxon>
        <taxon>Betaproteobacteria</taxon>
        <taxon>Burkholderiales</taxon>
        <taxon>Oxalobacteraceae</taxon>
        <taxon>Telluria group</taxon>
        <taxon>Massilia</taxon>
    </lineage>
</organism>
<evidence type="ECO:0000313" key="3">
    <source>
        <dbReference type="Proteomes" id="UP001204621"/>
    </source>
</evidence>
<feature type="transmembrane region" description="Helical" evidence="1">
    <location>
        <begin position="49"/>
        <end position="75"/>
    </location>
</feature>
<comment type="caution">
    <text evidence="2">The sequence shown here is derived from an EMBL/GenBank/DDBJ whole genome shotgun (WGS) entry which is preliminary data.</text>
</comment>
<keyword evidence="1" id="KW-1133">Transmembrane helix</keyword>
<evidence type="ECO:0000256" key="1">
    <source>
        <dbReference type="SAM" id="Phobius"/>
    </source>
</evidence>
<keyword evidence="3" id="KW-1185">Reference proteome</keyword>
<dbReference type="RefSeq" id="WP_258812635.1">
    <property type="nucleotide sequence ID" value="NZ_JANUGU010000005.1"/>
</dbReference>
<keyword evidence="1" id="KW-0472">Membrane</keyword>
<dbReference type="Proteomes" id="UP001204621">
    <property type="component" value="Unassembled WGS sequence"/>
</dbReference>
<sequence length="179" mass="19649">MNQFKLHLAMAAATVILFFAAIAVNTMLFQPLEYMAGINWIYLPAGVRLLCTLLFAEAGAVGLLAASWLSCFFYFFPDDPVRAFAGGILSTAAPYGVYVAARRVYGLRASLANLSPARLLQCALMFSIASPLLHHLWFAFYEHKTNLGASFVAMVTGDLSGTLIVLYGARWLLLRYRPA</sequence>